<sequence>MADDTMEKETSSYYSELEVSIPIKFVGFSEGRLVEPLKRLAENNGIALFAIDEAHCVSKWGHDFRPDYRRFSVLRETFCTSLMKSLKFDIPLMALTATGNGSCS</sequence>
<evidence type="ECO:0000256" key="1">
    <source>
        <dbReference type="ARBA" id="ARBA00005446"/>
    </source>
</evidence>
<proteinExistence type="inferred from homology"/>
<dbReference type="PROSITE" id="PS51192">
    <property type="entry name" value="HELICASE_ATP_BIND_1"/>
    <property type="match status" value="1"/>
</dbReference>
<dbReference type="PANTHER" id="PTHR13710:SF69">
    <property type="entry name" value="ATP-DEPENDENT DNA HELICASE Q-LIKE SIM"/>
    <property type="match status" value="1"/>
</dbReference>
<gene>
    <name evidence="3" type="ORF">HPP92_010689</name>
</gene>
<dbReference type="GO" id="GO:0005634">
    <property type="term" value="C:nucleus"/>
    <property type="evidence" value="ECO:0007669"/>
    <property type="project" value="TreeGrafter"/>
</dbReference>
<evidence type="ECO:0000313" key="3">
    <source>
        <dbReference type="EMBL" id="KAG0479831.1"/>
    </source>
</evidence>
<comment type="caution">
    <text evidence="3">The sequence shown here is derived from an EMBL/GenBank/DDBJ whole genome shotgun (WGS) entry which is preliminary data.</text>
</comment>
<dbReference type="Proteomes" id="UP000636800">
    <property type="component" value="Chromosome 5"/>
</dbReference>
<reference evidence="3 4" key="1">
    <citation type="journal article" date="2020" name="Nat. Food">
        <title>A phased Vanilla planifolia genome enables genetic improvement of flavour and production.</title>
        <authorList>
            <person name="Hasing T."/>
            <person name="Tang H."/>
            <person name="Brym M."/>
            <person name="Khazi F."/>
            <person name="Huang T."/>
            <person name="Chambers A.H."/>
        </authorList>
    </citation>
    <scope>NUCLEOTIDE SEQUENCE [LARGE SCALE GENOMIC DNA]</scope>
    <source>
        <tissue evidence="3">Leaf</tissue>
    </source>
</reference>
<evidence type="ECO:0000313" key="4">
    <source>
        <dbReference type="Proteomes" id="UP000636800"/>
    </source>
</evidence>
<dbReference type="OrthoDB" id="70250at2759"/>
<dbReference type="GO" id="GO:0005694">
    <property type="term" value="C:chromosome"/>
    <property type="evidence" value="ECO:0007669"/>
    <property type="project" value="TreeGrafter"/>
</dbReference>
<dbReference type="GO" id="GO:0043138">
    <property type="term" value="F:3'-5' DNA helicase activity"/>
    <property type="evidence" value="ECO:0007669"/>
    <property type="project" value="TreeGrafter"/>
</dbReference>
<keyword evidence="4" id="KW-1185">Reference proteome</keyword>
<dbReference type="InterPro" id="IPR014001">
    <property type="entry name" value="Helicase_ATP-bd"/>
</dbReference>
<dbReference type="Gene3D" id="3.40.50.300">
    <property type="entry name" value="P-loop containing nucleotide triphosphate hydrolases"/>
    <property type="match status" value="1"/>
</dbReference>
<dbReference type="GO" id="GO:0005737">
    <property type="term" value="C:cytoplasm"/>
    <property type="evidence" value="ECO:0007669"/>
    <property type="project" value="TreeGrafter"/>
</dbReference>
<feature type="domain" description="Helicase ATP-binding" evidence="2">
    <location>
        <begin position="1"/>
        <end position="104"/>
    </location>
</feature>
<comment type="similarity">
    <text evidence="1">Belongs to the helicase family. RecQ subfamily.</text>
</comment>
<name>A0A835V1P1_VANPL</name>
<organism evidence="3 4">
    <name type="scientific">Vanilla planifolia</name>
    <name type="common">Vanilla</name>
    <dbReference type="NCBI Taxonomy" id="51239"/>
    <lineage>
        <taxon>Eukaryota</taxon>
        <taxon>Viridiplantae</taxon>
        <taxon>Streptophyta</taxon>
        <taxon>Embryophyta</taxon>
        <taxon>Tracheophyta</taxon>
        <taxon>Spermatophyta</taxon>
        <taxon>Magnoliopsida</taxon>
        <taxon>Liliopsida</taxon>
        <taxon>Asparagales</taxon>
        <taxon>Orchidaceae</taxon>
        <taxon>Vanilloideae</taxon>
        <taxon>Vanilleae</taxon>
        <taxon>Vanilla</taxon>
    </lineage>
</organism>
<dbReference type="AlphaFoldDB" id="A0A835V1P1"/>
<dbReference type="InterPro" id="IPR027417">
    <property type="entry name" value="P-loop_NTPase"/>
</dbReference>
<dbReference type="PANTHER" id="PTHR13710">
    <property type="entry name" value="DNA HELICASE RECQ FAMILY MEMBER"/>
    <property type="match status" value="1"/>
</dbReference>
<dbReference type="GO" id="GO:0009378">
    <property type="term" value="F:four-way junction helicase activity"/>
    <property type="evidence" value="ECO:0007669"/>
    <property type="project" value="TreeGrafter"/>
</dbReference>
<dbReference type="GO" id="GO:0000724">
    <property type="term" value="P:double-strand break repair via homologous recombination"/>
    <property type="evidence" value="ECO:0007669"/>
    <property type="project" value="TreeGrafter"/>
</dbReference>
<accession>A0A835V1P1</accession>
<dbReference type="SUPFAM" id="SSF52540">
    <property type="entry name" value="P-loop containing nucleoside triphosphate hydrolases"/>
    <property type="match status" value="1"/>
</dbReference>
<dbReference type="EMBL" id="JADCNL010000005">
    <property type="protein sequence ID" value="KAG0479831.1"/>
    <property type="molecule type" value="Genomic_DNA"/>
</dbReference>
<protein>
    <recommendedName>
        <fullName evidence="2">Helicase ATP-binding domain-containing protein</fullName>
    </recommendedName>
</protein>
<evidence type="ECO:0000259" key="2">
    <source>
        <dbReference type="PROSITE" id="PS51192"/>
    </source>
</evidence>